<dbReference type="Pfam" id="PF01546">
    <property type="entry name" value="Peptidase_M20"/>
    <property type="match status" value="1"/>
</dbReference>
<dbReference type="Pfam" id="PF07687">
    <property type="entry name" value="M20_dimer"/>
    <property type="match status" value="1"/>
</dbReference>
<keyword evidence="4" id="KW-0479">Metal-binding</keyword>
<evidence type="ECO:0000313" key="9">
    <source>
        <dbReference type="EMBL" id="KPQ41745.1"/>
    </source>
</evidence>
<evidence type="ECO:0000256" key="7">
    <source>
        <dbReference type="ARBA" id="ARBA00023285"/>
    </source>
</evidence>
<dbReference type="EMBL" id="LKCM01000310">
    <property type="protein sequence ID" value="KPQ41745.1"/>
    <property type="molecule type" value="Genomic_DNA"/>
</dbReference>
<evidence type="ECO:0000313" key="10">
    <source>
        <dbReference type="Proteomes" id="UP000050360"/>
    </source>
</evidence>
<dbReference type="GO" id="GO:0016787">
    <property type="term" value="F:hydrolase activity"/>
    <property type="evidence" value="ECO:0007669"/>
    <property type="project" value="UniProtKB-KW"/>
</dbReference>
<dbReference type="AlphaFoldDB" id="A0A0P8DW08"/>
<dbReference type="InterPro" id="IPR036264">
    <property type="entry name" value="Bact_exopeptidase_dim_dom"/>
</dbReference>
<keyword evidence="5 9" id="KW-0378">Hydrolase</keyword>
<dbReference type="SUPFAM" id="SSF55031">
    <property type="entry name" value="Bacterial exopeptidase dimerisation domain"/>
    <property type="match status" value="1"/>
</dbReference>
<gene>
    <name evidence="9" type="ORF">MPEBLZ_03710</name>
</gene>
<evidence type="ECO:0000256" key="1">
    <source>
        <dbReference type="ARBA" id="ARBA00001941"/>
    </source>
</evidence>
<organism evidence="9 10">
    <name type="scientific">Candidatus Methanoperedens nitratireducens</name>
    <dbReference type="NCBI Taxonomy" id="1392998"/>
    <lineage>
        <taxon>Archaea</taxon>
        <taxon>Methanobacteriati</taxon>
        <taxon>Methanobacteriota</taxon>
        <taxon>Stenosarchaea group</taxon>
        <taxon>Methanomicrobia</taxon>
        <taxon>Methanosarcinales</taxon>
        <taxon>ANME-2 cluster</taxon>
        <taxon>Candidatus Methanoperedentaceae</taxon>
        <taxon>Candidatus Methanoperedens</taxon>
    </lineage>
</organism>
<accession>A0A0P8DW08</accession>
<evidence type="ECO:0000256" key="4">
    <source>
        <dbReference type="ARBA" id="ARBA00022723"/>
    </source>
</evidence>
<proteinExistence type="inferred from homology"/>
<keyword evidence="6" id="KW-0862">Zinc</keyword>
<dbReference type="EC" id="3.-.-.-" evidence="9"/>
<comment type="cofactor">
    <cofactor evidence="1">
        <name>Co(2+)</name>
        <dbReference type="ChEBI" id="CHEBI:48828"/>
    </cofactor>
</comment>
<dbReference type="PANTHER" id="PTHR43808">
    <property type="entry name" value="ACETYLORNITHINE DEACETYLASE"/>
    <property type="match status" value="1"/>
</dbReference>
<dbReference type="PANTHER" id="PTHR43808:SF3">
    <property type="entry name" value="ACETYLORNITHINE DEACETYLASE"/>
    <property type="match status" value="1"/>
</dbReference>
<reference evidence="9 10" key="1">
    <citation type="submission" date="2015-09" db="EMBL/GenBank/DDBJ databases">
        <title>A metagenomics-based metabolic model of nitrate-dependent anaerobic oxidation of methane by Methanoperedens-like archaea.</title>
        <authorList>
            <person name="Arshad A."/>
            <person name="Speth D.R."/>
            <person name="De Graaf R.M."/>
            <person name="Op Den Camp H.J."/>
            <person name="Jetten M.S."/>
            <person name="Welte C.U."/>
        </authorList>
    </citation>
    <scope>NUCLEOTIDE SEQUENCE [LARGE SCALE GENOMIC DNA]</scope>
</reference>
<dbReference type="InterPro" id="IPR002933">
    <property type="entry name" value="Peptidase_M20"/>
</dbReference>
<dbReference type="Proteomes" id="UP000050360">
    <property type="component" value="Unassembled WGS sequence"/>
</dbReference>
<dbReference type="NCBIfam" id="TIGR01910">
    <property type="entry name" value="DapE-ArgE"/>
    <property type="match status" value="1"/>
</dbReference>
<comment type="cofactor">
    <cofactor evidence="2">
        <name>Zn(2+)</name>
        <dbReference type="ChEBI" id="CHEBI:29105"/>
    </cofactor>
</comment>
<evidence type="ECO:0000259" key="8">
    <source>
        <dbReference type="Pfam" id="PF07687"/>
    </source>
</evidence>
<dbReference type="Gene3D" id="3.30.70.360">
    <property type="match status" value="1"/>
</dbReference>
<protein>
    <submittedName>
        <fullName evidence="9">Putative metallohydrolase</fullName>
        <ecNumber evidence="9">3.-.-.-</ecNumber>
    </submittedName>
</protein>
<comment type="caution">
    <text evidence="9">The sequence shown here is derived from an EMBL/GenBank/DDBJ whole genome shotgun (WGS) entry which is preliminary data.</text>
</comment>
<evidence type="ECO:0000256" key="2">
    <source>
        <dbReference type="ARBA" id="ARBA00001947"/>
    </source>
</evidence>
<evidence type="ECO:0000256" key="3">
    <source>
        <dbReference type="ARBA" id="ARBA00006247"/>
    </source>
</evidence>
<dbReference type="Gene3D" id="3.40.630.10">
    <property type="entry name" value="Zn peptidases"/>
    <property type="match status" value="2"/>
</dbReference>
<feature type="domain" description="Peptidase M20 dimerisation" evidence="8">
    <location>
        <begin position="197"/>
        <end position="317"/>
    </location>
</feature>
<evidence type="ECO:0000256" key="6">
    <source>
        <dbReference type="ARBA" id="ARBA00022833"/>
    </source>
</evidence>
<dbReference type="GO" id="GO:0046872">
    <property type="term" value="F:metal ion binding"/>
    <property type="evidence" value="ECO:0007669"/>
    <property type="project" value="UniProtKB-KW"/>
</dbReference>
<keyword evidence="7" id="KW-0170">Cobalt</keyword>
<dbReference type="InterPro" id="IPR011650">
    <property type="entry name" value="Peptidase_M20_dimer"/>
</dbReference>
<sequence length="420" mass="46543">MATLPDYLESGTEGTIKTLDELVRFKTHVPPGENYEKAVDYASQKLKELDFEVEKIFMSRELFEKKNPRLTHLTGDRVNLCAIKNVGAKKTLLINTHLDVVPASENWTVPPFECTVKEGRIFGRGVADSKGGPAALFTVLRAMEELDISPEYNLNIALTTDEEMGPYSGLCYLADLGKLKADYFLSMDGDSDDITIASNGNVDWQIDVFGRSYHSGSSFMGINAIEKSVPVMNELMLLKEKVEKRRSKVPGSLAISEKTGIKTLMPVLNITLMNAGVKQNIVPDKSTMKGDRRFIPEEKFDDVCKEFDSAMSNVLLKHPEIDLKYSCDEIYAPMLTDMNHPWVKEVQDIASVTAGRPVSLAGAQGSLDVAYAVKVTGLPACCFGIGRRIESNAHADDENIRVDDLVMYTKFLGKLICGYE</sequence>
<name>A0A0P8DW08_9EURY</name>
<dbReference type="SUPFAM" id="SSF53187">
    <property type="entry name" value="Zn-dependent exopeptidases"/>
    <property type="match status" value="1"/>
</dbReference>
<dbReference type="InterPro" id="IPR050072">
    <property type="entry name" value="Peptidase_M20A"/>
</dbReference>
<dbReference type="InterPro" id="IPR010182">
    <property type="entry name" value="ArgE/DapE"/>
</dbReference>
<comment type="similarity">
    <text evidence="3">Belongs to the peptidase M20A family.</text>
</comment>
<evidence type="ECO:0000256" key="5">
    <source>
        <dbReference type="ARBA" id="ARBA00022801"/>
    </source>
</evidence>